<comment type="subcellular location">
    <subcellularLocation>
        <location evidence="1">Cell envelope</location>
    </subcellularLocation>
</comment>
<gene>
    <name evidence="5" type="ORF">ACFQKB_15825</name>
</gene>
<reference evidence="6" key="1">
    <citation type="journal article" date="2019" name="Int. J. Syst. Evol. Microbiol.">
        <title>The Global Catalogue of Microorganisms (GCM) 10K type strain sequencing project: providing services to taxonomists for standard genome sequencing and annotation.</title>
        <authorList>
            <consortium name="The Broad Institute Genomics Platform"/>
            <consortium name="The Broad Institute Genome Sequencing Center for Infectious Disease"/>
            <person name="Wu L."/>
            <person name="Ma J."/>
        </authorList>
    </citation>
    <scope>NUCLEOTIDE SEQUENCE [LARGE SCALE GENOMIC DNA]</scope>
    <source>
        <strain evidence="6">JCM 3369</strain>
    </source>
</reference>
<name>A0ABW2CHN1_9ACTN</name>
<comment type="similarity">
    <text evidence="2">Belongs to the LppX/LprAFG lipoprotein family.</text>
</comment>
<sequence length="233" mass="23989">MSRLRGPLVLAGNVMLALVVATACGGGGGDDDGGEPAKFDGKKVLADASAAMGRLKSVGVTLSTQNKPPIMVQGGDIKLLKSGDAEGTLTIEQSGQAVEMKLVAAGDSVYLNAGTGGWRKTPRAAAAMLYDPSAVLDPSRGIPKLLTSAVSPTAEAEEKVDGKDAYRVRATLGQDDLARIVPGINSDVDGQVWVSKADQRVLKVKGNVPKGGKGSVVITFDEFDAPYKISAPK</sequence>
<evidence type="ECO:0000256" key="1">
    <source>
        <dbReference type="ARBA" id="ARBA00004196"/>
    </source>
</evidence>
<evidence type="ECO:0000256" key="3">
    <source>
        <dbReference type="ARBA" id="ARBA00022475"/>
    </source>
</evidence>
<keyword evidence="3" id="KW-1003">Cell membrane</keyword>
<dbReference type="EMBL" id="JBHSXS010000007">
    <property type="protein sequence ID" value="MFC6881237.1"/>
    <property type="molecule type" value="Genomic_DNA"/>
</dbReference>
<organism evidence="5 6">
    <name type="scientific">Actinomadura yumaensis</name>
    <dbReference type="NCBI Taxonomy" id="111807"/>
    <lineage>
        <taxon>Bacteria</taxon>
        <taxon>Bacillati</taxon>
        <taxon>Actinomycetota</taxon>
        <taxon>Actinomycetes</taxon>
        <taxon>Streptosporangiales</taxon>
        <taxon>Thermomonosporaceae</taxon>
        <taxon>Actinomadura</taxon>
    </lineage>
</organism>
<feature type="signal peptide" evidence="4">
    <location>
        <begin position="1"/>
        <end position="25"/>
    </location>
</feature>
<evidence type="ECO:0000313" key="6">
    <source>
        <dbReference type="Proteomes" id="UP001596380"/>
    </source>
</evidence>
<evidence type="ECO:0000313" key="5">
    <source>
        <dbReference type="EMBL" id="MFC6881237.1"/>
    </source>
</evidence>
<proteinExistence type="inferred from homology"/>
<keyword evidence="5" id="KW-0449">Lipoprotein</keyword>
<dbReference type="InterPro" id="IPR029046">
    <property type="entry name" value="LolA/LolB/LppX"/>
</dbReference>
<dbReference type="Pfam" id="PF07161">
    <property type="entry name" value="LppX_LprAFG"/>
    <property type="match status" value="1"/>
</dbReference>
<dbReference type="CDD" id="cd16334">
    <property type="entry name" value="LppX-like"/>
    <property type="match status" value="1"/>
</dbReference>
<protein>
    <submittedName>
        <fullName evidence="5">LppX_LprAFG lipoprotein</fullName>
    </submittedName>
</protein>
<dbReference type="InterPro" id="IPR009830">
    <property type="entry name" value="LppX/LprAFG"/>
</dbReference>
<dbReference type="RefSeq" id="WP_160819290.1">
    <property type="nucleotide sequence ID" value="NZ_JBHSXS010000007.1"/>
</dbReference>
<keyword evidence="4" id="KW-0732">Signal</keyword>
<dbReference type="Gene3D" id="2.50.20.20">
    <property type="match status" value="1"/>
</dbReference>
<dbReference type="SUPFAM" id="SSF89392">
    <property type="entry name" value="Prokaryotic lipoproteins and lipoprotein localization factors"/>
    <property type="match status" value="1"/>
</dbReference>
<dbReference type="PROSITE" id="PS51257">
    <property type="entry name" value="PROKAR_LIPOPROTEIN"/>
    <property type="match status" value="1"/>
</dbReference>
<dbReference type="Proteomes" id="UP001596380">
    <property type="component" value="Unassembled WGS sequence"/>
</dbReference>
<feature type="chain" id="PRO_5047147260" evidence="4">
    <location>
        <begin position="26"/>
        <end position="233"/>
    </location>
</feature>
<accession>A0ABW2CHN1</accession>
<evidence type="ECO:0000256" key="4">
    <source>
        <dbReference type="SAM" id="SignalP"/>
    </source>
</evidence>
<keyword evidence="6" id="KW-1185">Reference proteome</keyword>
<evidence type="ECO:0000256" key="2">
    <source>
        <dbReference type="ARBA" id="ARBA00009194"/>
    </source>
</evidence>
<comment type="caution">
    <text evidence="5">The sequence shown here is derived from an EMBL/GenBank/DDBJ whole genome shotgun (WGS) entry which is preliminary data.</text>
</comment>
<keyword evidence="3" id="KW-0472">Membrane</keyword>